<keyword evidence="5 11" id="KW-0245">EGF-like domain</keyword>
<dbReference type="InterPro" id="IPR001881">
    <property type="entry name" value="EGF-like_Ca-bd_dom"/>
</dbReference>
<evidence type="ECO:0000256" key="1">
    <source>
        <dbReference type="ARBA" id="ARBA00004498"/>
    </source>
</evidence>
<dbReference type="InterPro" id="IPR026823">
    <property type="entry name" value="cEGF"/>
</dbReference>
<keyword evidence="3" id="KW-0964">Secreted</keyword>
<comment type="similarity">
    <text evidence="2">Belongs to the fibulin family.</text>
</comment>
<feature type="domain" description="EGF-like" evidence="13">
    <location>
        <begin position="777"/>
        <end position="819"/>
    </location>
</feature>
<dbReference type="Gene3D" id="2.10.25.10">
    <property type="entry name" value="Laminin"/>
    <property type="match status" value="11"/>
</dbReference>
<evidence type="ECO:0000313" key="14">
    <source>
        <dbReference type="EMBL" id="JAP61998.1"/>
    </source>
</evidence>
<dbReference type="InterPro" id="IPR000742">
    <property type="entry name" value="EGF"/>
</dbReference>
<evidence type="ECO:0000259" key="13">
    <source>
        <dbReference type="PROSITE" id="PS50026"/>
    </source>
</evidence>
<proteinExistence type="inferred from homology"/>
<evidence type="ECO:0000256" key="7">
    <source>
        <dbReference type="ARBA" id="ARBA00022737"/>
    </source>
</evidence>
<dbReference type="SMART" id="SM00179">
    <property type="entry name" value="EGF_CA"/>
    <property type="match status" value="11"/>
</dbReference>
<dbReference type="InterPro" id="IPR049883">
    <property type="entry name" value="NOTCH1_EGF-like"/>
</dbReference>
<dbReference type="GO" id="GO:0005509">
    <property type="term" value="F:calcium ion binding"/>
    <property type="evidence" value="ECO:0007669"/>
    <property type="project" value="InterPro"/>
</dbReference>
<evidence type="ECO:0000256" key="10">
    <source>
        <dbReference type="ARBA" id="ARBA00023180"/>
    </source>
</evidence>
<feature type="compositionally biased region" description="Basic and acidic residues" evidence="12">
    <location>
        <begin position="272"/>
        <end position="283"/>
    </location>
</feature>
<feature type="compositionally biased region" description="Polar residues" evidence="12">
    <location>
        <begin position="254"/>
        <end position="269"/>
    </location>
</feature>
<dbReference type="PROSITE" id="PS00010">
    <property type="entry name" value="ASX_HYDROXYL"/>
    <property type="match status" value="4"/>
</dbReference>
<dbReference type="AlphaFoldDB" id="A0A0V0J931"/>
<dbReference type="FunFam" id="2.10.25.10:FF:000210">
    <property type="entry name" value="Hemicentin 1"/>
    <property type="match status" value="1"/>
</dbReference>
<feature type="compositionally biased region" description="Low complexity" evidence="12">
    <location>
        <begin position="217"/>
        <end position="228"/>
    </location>
</feature>
<evidence type="ECO:0000256" key="3">
    <source>
        <dbReference type="ARBA" id="ARBA00022525"/>
    </source>
</evidence>
<dbReference type="FunFam" id="2.10.25.10:FF:000068">
    <property type="entry name" value="Latent transforming growth factor beta binding protein 3"/>
    <property type="match status" value="1"/>
</dbReference>
<reference evidence="14" key="1">
    <citation type="submission" date="2016-01" db="EMBL/GenBank/DDBJ databases">
        <title>Reference transcriptome for the parasite Schistocephalus solidus: insights into the molecular evolution of parasitism.</title>
        <authorList>
            <person name="Hebert F.O."/>
            <person name="Grambauer S."/>
            <person name="Barber I."/>
            <person name="Landry C.R."/>
            <person name="Aubin-Horth N."/>
        </authorList>
    </citation>
    <scope>NUCLEOTIDE SEQUENCE</scope>
</reference>
<dbReference type="PANTHER" id="PTHR24050">
    <property type="entry name" value="PA14 DOMAIN-CONTAINING PROTEIN"/>
    <property type="match status" value="1"/>
</dbReference>
<dbReference type="SUPFAM" id="SSF57184">
    <property type="entry name" value="Growth factor receptor domain"/>
    <property type="match status" value="5"/>
</dbReference>
<keyword evidence="4" id="KW-0272">Extracellular matrix</keyword>
<dbReference type="Pfam" id="PF12662">
    <property type="entry name" value="cEGF"/>
    <property type="match status" value="1"/>
</dbReference>
<dbReference type="PROSITE" id="PS01187">
    <property type="entry name" value="EGF_CA"/>
    <property type="match status" value="3"/>
</dbReference>
<accession>A0A0V0J931</accession>
<name>A0A0V0J931_SCHSO</name>
<dbReference type="CDD" id="cd00054">
    <property type="entry name" value="EGF_CA"/>
    <property type="match status" value="7"/>
</dbReference>
<dbReference type="InterPro" id="IPR018097">
    <property type="entry name" value="EGF_Ca-bd_CS"/>
</dbReference>
<comment type="subcellular location">
    <subcellularLocation>
        <location evidence="1">Secreted</location>
        <location evidence="1">Extracellular space</location>
        <location evidence="1">Extracellular matrix</location>
    </subcellularLocation>
</comment>
<dbReference type="PANTHER" id="PTHR24050:SF28">
    <property type="entry name" value="UROMODULIN-LIKE"/>
    <property type="match status" value="1"/>
</dbReference>
<dbReference type="Pfam" id="PF07645">
    <property type="entry name" value="EGF_CA"/>
    <property type="match status" value="9"/>
</dbReference>
<feature type="domain" description="EGF-like" evidence="13">
    <location>
        <begin position="820"/>
        <end position="860"/>
    </location>
</feature>
<evidence type="ECO:0000256" key="9">
    <source>
        <dbReference type="ARBA" id="ARBA00023157"/>
    </source>
</evidence>
<evidence type="ECO:0000256" key="5">
    <source>
        <dbReference type="ARBA" id="ARBA00022536"/>
    </source>
</evidence>
<keyword evidence="7" id="KW-0677">Repeat</keyword>
<keyword evidence="9" id="KW-1015">Disulfide bond</keyword>
<dbReference type="InterPro" id="IPR000152">
    <property type="entry name" value="EGF-type_Asp/Asn_hydroxyl_site"/>
</dbReference>
<evidence type="ECO:0000256" key="11">
    <source>
        <dbReference type="PROSITE-ProRule" id="PRU00076"/>
    </source>
</evidence>
<dbReference type="FunFam" id="2.10.25.10:FF:000014">
    <property type="entry name" value="Latent-transforming growth factor beta-binding protein 3"/>
    <property type="match status" value="2"/>
</dbReference>
<comment type="caution">
    <text evidence="11">Lacks conserved residue(s) required for the propagation of feature annotation.</text>
</comment>
<evidence type="ECO:0000256" key="2">
    <source>
        <dbReference type="ARBA" id="ARBA00006127"/>
    </source>
</evidence>
<feature type="region of interest" description="Disordered" evidence="12">
    <location>
        <begin position="207"/>
        <end position="306"/>
    </location>
</feature>
<dbReference type="PROSITE" id="PS50026">
    <property type="entry name" value="EGF_3"/>
    <property type="match status" value="3"/>
</dbReference>
<dbReference type="EMBL" id="GEEE01001227">
    <property type="protein sequence ID" value="JAP61998.1"/>
    <property type="molecule type" value="Transcribed_RNA"/>
</dbReference>
<evidence type="ECO:0000256" key="12">
    <source>
        <dbReference type="SAM" id="MobiDB-lite"/>
    </source>
</evidence>
<protein>
    <recommendedName>
        <fullName evidence="13">EGF-like domain-containing protein</fullName>
    </recommendedName>
</protein>
<feature type="domain" description="EGF-like" evidence="13">
    <location>
        <begin position="688"/>
        <end position="726"/>
    </location>
</feature>
<keyword evidence="10" id="KW-0325">Glycoprotein</keyword>
<evidence type="ECO:0000256" key="8">
    <source>
        <dbReference type="ARBA" id="ARBA00022837"/>
    </source>
</evidence>
<dbReference type="InterPro" id="IPR052235">
    <property type="entry name" value="Nephronectin_domain"/>
</dbReference>
<sequence length="1066" mass="118996">PSVGHHKISSVLMAFVGGKIGRLQNLFLLLLLIYPKGLLFVTIKTAPSVLSCCQDGLDLAKKEDPSAMAKSDKMESGLCTILNSGFDLISELSSKNRTNTPSSDQCNLLKESCYLATKTNKFCHDATLVSQSKLIAGQPFAEKEITKDLFFTSKSCCLAHDKLPSVTAWSNRELELNAAGIPVCCFAENYKDYIGPDGQIRFASTDISGSSKEHQMESSTVTTESLTLKPLTEQISTDEMQSDAALNKEEDGDNLTTSSLIEKANSMTTVGIHREEAEDERQSNTRPPSQQPENPMKDERQSSAGNESEIVCEEGFIWYPDKRLCIQTRSKCPRGMYMSVRQKMCIPKDNLPFKCPPGYEYKDDTGDCQDVDECTEGIYENNMYIAACPNATQVCKNTPGSFECGCKPGYTMSRDGECIDIDECKFNRTICRRGYKCRNILGSYQCIRQVPCGFGYILNPETQDCEDIDECKMDPDVCGPNMLCVNVRGGMRCMTKKCPGKQRRDSSGNCVPCPSGYEFNEKLSSCDDINECALNQTLCRPFEKCVNRPGDFICEPKLRCKWGMQINANGTACEDVDECSAQTFNCQHHEICVNTVGSYYCAPSPCHYTEVWDYEKHMCTCPHGYRHKNGECIDIDECAEDVAGVTNLNPLCKDGKTCVNTPGGYRCVTLTGCPAGFKRNSIREPCMDIDECATGIAKCGLNMHCENTIGSYRCLCQRGYKNVNDTACVDIDECKVFSSIESCADPRARCVNTAGSYKCICPNGFVWHSYPVYACKDVNECVITPDICGHGHKCVNEEGGYRCECANGFRTGMDNRTCVDVNECSESSGGCKDGICVNTPGGFRCDCPSGYRLSDQHQCVDINECQEKEDICEPRQARGLMVFKCLNLQGDYRCISEHCPKMYRLEKMQSGFRCHLKPEHACRAYDHGCLRDRPLLIENYHIELVAPMKHEQLLAEVDSSIIVNGTVRAELRVHYAYQMRSNLHMSTEDAFKLRLKSPDSRFVDVVLLRPLEAPADLLISANLFAVRGRMRALKSVTKLYIFTTETAQQQAAFERQQHRLLRGRGY</sequence>
<dbReference type="PROSITE" id="PS01186">
    <property type="entry name" value="EGF_2"/>
    <property type="match status" value="2"/>
</dbReference>
<dbReference type="FunFam" id="2.10.25.10:FF:000005">
    <property type="entry name" value="Fibrillin 2"/>
    <property type="match status" value="1"/>
</dbReference>
<dbReference type="FunFam" id="2.10.25.10:FF:000038">
    <property type="entry name" value="Fibrillin 2"/>
    <property type="match status" value="1"/>
</dbReference>
<evidence type="ECO:0000256" key="6">
    <source>
        <dbReference type="ARBA" id="ARBA00022729"/>
    </source>
</evidence>
<feature type="compositionally biased region" description="Polar residues" evidence="12">
    <location>
        <begin position="284"/>
        <end position="293"/>
    </location>
</feature>
<dbReference type="InterPro" id="IPR009030">
    <property type="entry name" value="Growth_fac_rcpt_cys_sf"/>
</dbReference>
<gene>
    <name evidence="14" type="ORF">TR149309</name>
</gene>
<feature type="non-terminal residue" evidence="14">
    <location>
        <position position="1"/>
    </location>
</feature>
<evidence type="ECO:0000256" key="4">
    <source>
        <dbReference type="ARBA" id="ARBA00022530"/>
    </source>
</evidence>
<organism evidence="14">
    <name type="scientific">Schistocephalus solidus</name>
    <name type="common">Tapeworm</name>
    <dbReference type="NCBI Taxonomy" id="70667"/>
    <lineage>
        <taxon>Eukaryota</taxon>
        <taxon>Metazoa</taxon>
        <taxon>Spiralia</taxon>
        <taxon>Lophotrochozoa</taxon>
        <taxon>Platyhelminthes</taxon>
        <taxon>Cestoda</taxon>
        <taxon>Eucestoda</taxon>
        <taxon>Diphyllobothriidea</taxon>
        <taxon>Diphyllobothriidae</taxon>
        <taxon>Schistocephalus</taxon>
    </lineage>
</organism>
<keyword evidence="8" id="KW-0106">Calcium</keyword>
<dbReference type="SMART" id="SM00181">
    <property type="entry name" value="EGF"/>
    <property type="match status" value="10"/>
</dbReference>
<keyword evidence="6" id="KW-0732">Signal</keyword>